<feature type="compositionally biased region" description="Gly residues" evidence="1">
    <location>
        <begin position="105"/>
        <end position="119"/>
    </location>
</feature>
<feature type="region of interest" description="Disordered" evidence="1">
    <location>
        <begin position="1"/>
        <end position="232"/>
    </location>
</feature>
<name>A0A6J2C148_ZALCA</name>
<accession>A0A6J2C148</accession>
<feature type="compositionally biased region" description="Gly residues" evidence="1">
    <location>
        <begin position="127"/>
        <end position="143"/>
    </location>
</feature>
<dbReference type="AlphaFoldDB" id="A0A6J2C148"/>
<evidence type="ECO:0000256" key="1">
    <source>
        <dbReference type="SAM" id="MobiDB-lite"/>
    </source>
</evidence>
<proteinExistence type="predicted"/>
<reference evidence="3" key="1">
    <citation type="submission" date="2025-08" db="UniProtKB">
        <authorList>
            <consortium name="RefSeq"/>
        </authorList>
    </citation>
    <scope>IDENTIFICATION</scope>
    <source>
        <tissue evidence="3">Blood</tissue>
    </source>
</reference>
<evidence type="ECO:0000313" key="2">
    <source>
        <dbReference type="Proteomes" id="UP000515165"/>
    </source>
</evidence>
<feature type="compositionally biased region" description="Low complexity" evidence="1">
    <location>
        <begin position="144"/>
        <end position="155"/>
    </location>
</feature>
<evidence type="ECO:0000313" key="3">
    <source>
        <dbReference type="RefSeq" id="XP_027437814.1"/>
    </source>
</evidence>
<sequence length="314" mass="32794">MKTFVLLGPRPRSPAARRVPTPCPPRPPLAAAEESGPGPDAGAHTGRPPPARYGPRASPPSPVRPGPRPVQARGRPRLGQASSGLPRPTPSGAAEGPRLTWTRAGGPGAAPGRAGGGGAALTAPLGLGSGGGGSGDGDGGGGSSSARTTRSGPRPGHAPPARAPIGRRPPRCASHWPTCLSRRPGARGGGGTSGWRRLLRARRPAETRVAGDGRGGGWLWPGPRRPTEGGGRRAAPLAERMLCASRLSFPPPPPPCQCHLRLDWLHFKSSATTWLLRWTCSARWGGRRDIKWISHQVVERGASRLWWVLRLALF</sequence>
<dbReference type="OrthoDB" id="10669800at2759"/>
<gene>
    <name evidence="3" type="primary">LOC113916117</name>
</gene>
<feature type="compositionally biased region" description="Pro residues" evidence="1">
    <location>
        <begin position="47"/>
        <end position="68"/>
    </location>
</feature>
<dbReference type="GeneID" id="113916117"/>
<feature type="compositionally biased region" description="Low complexity" evidence="1">
    <location>
        <begin position="9"/>
        <end position="20"/>
    </location>
</feature>
<keyword evidence="2" id="KW-1185">Reference proteome</keyword>
<organism evidence="2 3">
    <name type="scientific">Zalophus californianus</name>
    <name type="common">California sealion</name>
    <dbReference type="NCBI Taxonomy" id="9704"/>
    <lineage>
        <taxon>Eukaryota</taxon>
        <taxon>Metazoa</taxon>
        <taxon>Chordata</taxon>
        <taxon>Craniata</taxon>
        <taxon>Vertebrata</taxon>
        <taxon>Euteleostomi</taxon>
        <taxon>Mammalia</taxon>
        <taxon>Eutheria</taxon>
        <taxon>Laurasiatheria</taxon>
        <taxon>Carnivora</taxon>
        <taxon>Caniformia</taxon>
        <taxon>Pinnipedia</taxon>
        <taxon>Otariidae</taxon>
        <taxon>Zalophus</taxon>
    </lineage>
</organism>
<dbReference type="Proteomes" id="UP000515165">
    <property type="component" value="Chromosome 1"/>
</dbReference>
<dbReference type="RefSeq" id="XP_027437814.1">
    <property type="nucleotide sequence ID" value="XM_027582013.2"/>
</dbReference>
<dbReference type="KEGG" id="zca:113916117"/>
<protein>
    <submittedName>
        <fullName evidence="3">Translation initiation factor IF-2-like</fullName>
    </submittedName>
</protein>